<organism evidence="2 4">
    <name type="scientific">Candidatus Chlorohelix allophototropha</name>
    <dbReference type="NCBI Taxonomy" id="3003348"/>
    <lineage>
        <taxon>Bacteria</taxon>
        <taxon>Bacillati</taxon>
        <taxon>Chloroflexota</taxon>
        <taxon>Chloroflexia</taxon>
        <taxon>Candidatus Chloroheliales</taxon>
        <taxon>Candidatus Chloroheliaceae</taxon>
        <taxon>Candidatus Chlorohelix</taxon>
    </lineage>
</organism>
<dbReference type="Gene3D" id="3.40.50.300">
    <property type="entry name" value="P-loop containing nucleotide triphosphate hydrolases"/>
    <property type="match status" value="1"/>
</dbReference>
<dbReference type="GO" id="GO:0004672">
    <property type="term" value="F:protein kinase activity"/>
    <property type="evidence" value="ECO:0007669"/>
    <property type="project" value="InterPro"/>
</dbReference>
<keyword evidence="5" id="KW-1185">Reference proteome</keyword>
<dbReference type="SMART" id="SM00763">
    <property type="entry name" value="AAA_PrkA"/>
    <property type="match status" value="1"/>
</dbReference>
<reference evidence="2 4" key="1">
    <citation type="submission" date="2020-06" db="EMBL/GenBank/DDBJ databases">
        <title>Anoxygenic phototrophic Chloroflexota member uses a Type I reaction center.</title>
        <authorList>
            <person name="Tsuji J.M."/>
            <person name="Shaw N.A."/>
            <person name="Nagashima S."/>
            <person name="Venkiteswaran J."/>
            <person name="Schiff S.L."/>
            <person name="Hanada S."/>
            <person name="Tank M."/>
            <person name="Neufeld J.D."/>
        </authorList>
    </citation>
    <scope>NUCLEOTIDE SEQUENCE [LARGE SCALE GENOMIC DNA]</scope>
    <source>
        <strain evidence="2">L227-S17</strain>
    </source>
</reference>
<dbReference type="SUPFAM" id="SSF52540">
    <property type="entry name" value="P-loop containing nucleoside triphosphate hydrolases"/>
    <property type="match status" value="1"/>
</dbReference>
<dbReference type="PIRSF" id="PIRSF000549">
    <property type="entry name" value="Ser_prot_kin"/>
    <property type="match status" value="1"/>
</dbReference>
<gene>
    <name evidence="2" type="ORF">HXX08_02615</name>
    <name evidence="3" type="ORF">OZ401_002443</name>
</gene>
<keyword evidence="3" id="KW-0418">Kinase</keyword>
<dbReference type="AlphaFoldDB" id="A0A8T7LRY4"/>
<dbReference type="EMBL" id="JACATZ010000001">
    <property type="protein sequence ID" value="NWJ44748.1"/>
    <property type="molecule type" value="Genomic_DNA"/>
</dbReference>
<reference evidence="3" key="2">
    <citation type="journal article" date="2024" name="Nature">
        <title>Anoxygenic phototroph of the Chloroflexota uses a type I reaction centre.</title>
        <authorList>
            <person name="Tsuji J.M."/>
            <person name="Shaw N.A."/>
            <person name="Nagashima S."/>
            <person name="Venkiteswaran J.J."/>
            <person name="Schiff S.L."/>
            <person name="Watanabe T."/>
            <person name="Fukui M."/>
            <person name="Hanada S."/>
            <person name="Tank M."/>
            <person name="Neufeld J.D."/>
        </authorList>
    </citation>
    <scope>NUCLEOTIDE SEQUENCE</scope>
    <source>
        <strain evidence="3">L227-S17</strain>
    </source>
</reference>
<accession>A0A8T7LRY4</accession>
<dbReference type="Pfam" id="PF06798">
    <property type="entry name" value="PrkA"/>
    <property type="match status" value="1"/>
</dbReference>
<dbReference type="Proteomes" id="UP000521676">
    <property type="component" value="Unassembled WGS sequence"/>
</dbReference>
<dbReference type="Proteomes" id="UP001431572">
    <property type="component" value="Chromosome 1"/>
</dbReference>
<name>A0A8T7LRY4_9CHLR</name>
<dbReference type="RefSeq" id="WP_341468525.1">
    <property type="nucleotide sequence ID" value="NZ_CP128399.1"/>
</dbReference>
<evidence type="ECO:0000313" key="4">
    <source>
        <dbReference type="Proteomes" id="UP000521676"/>
    </source>
</evidence>
<dbReference type="PANTHER" id="PTHR30267:SF2">
    <property type="entry name" value="PROTEIN PRKA"/>
    <property type="match status" value="1"/>
</dbReference>
<evidence type="ECO:0000313" key="5">
    <source>
        <dbReference type="Proteomes" id="UP001431572"/>
    </source>
</evidence>
<proteinExistence type="predicted"/>
<dbReference type="PANTHER" id="PTHR30267">
    <property type="entry name" value="PROTEIN KINASE PRKA"/>
    <property type="match status" value="1"/>
</dbReference>
<protein>
    <submittedName>
        <fullName evidence="2">Protein prkA</fullName>
    </submittedName>
    <submittedName>
        <fullName evidence="3">Serine protein kinase</fullName>
    </submittedName>
</protein>
<dbReference type="InterPro" id="IPR027417">
    <property type="entry name" value="P-loop_NTPase"/>
</dbReference>
<dbReference type="EMBL" id="CP128399">
    <property type="protein sequence ID" value="WJW66632.1"/>
    <property type="molecule type" value="Genomic_DNA"/>
</dbReference>
<evidence type="ECO:0000313" key="3">
    <source>
        <dbReference type="EMBL" id="WJW66632.1"/>
    </source>
</evidence>
<feature type="domain" description="PrkA AAA" evidence="1">
    <location>
        <begin position="21"/>
        <end position="371"/>
    </location>
</feature>
<sequence>MDLLKRLEDYRNQERELNWEGTFADYFELVTKTPKVTRLSHGRIYDMIMSAGVEVGKNGDVKYNFFNDEIFGLEKPISQIVQYFNSAAQRLEVRKRILLLMGPVGGGKSTIVSLLKRGLEKYSRTADGAVYAIKDCPMHEEPLHLVPEDLRADIERDYGIYVEGDLCPRCRWNLTHLYEGKIEKVPIKRFLLSEKHRLGIGTFTPSDPKSQDISELVGGIDLSTIGEVGTESDPRAYRFDGELNIANRGLMEFIEMLKSDEKFLYVLLTLSQEQNIKTGRFSMIYADEVVVSHTNENEYSSFVGNKKSEALQDRIILVKVPYNLRVSDEVKIYEKLISQSALKDVHISPHTLRVASMFALLTRLEPPKKAGINLMKKLKVYDGEEVDDLKLKDVKELQEETVREGMDGISPRYVINQLSNILSKQGAKFITPIDALRALRDGLESHTSVTREERERYLNFISEVRKEYDEIAKKEVQKAFVYSFEESARTLLHNYLDNVEAYCNKVKLKDPITEEELDPDETLMRSIEEQIGVTENAKKTFREEILIRISSLARRGQTFDYTSHERLKEAIEKKLFTDLKDIVKITTSVRTPDKEQLRKINEVIDRLVKEQGYTVDSANALLTYVGSLLNR</sequence>
<evidence type="ECO:0000313" key="2">
    <source>
        <dbReference type="EMBL" id="NWJ44748.1"/>
    </source>
</evidence>
<dbReference type="InterPro" id="IPR013153">
    <property type="entry name" value="Prk_AAA"/>
</dbReference>
<dbReference type="InterPro" id="IPR010650">
    <property type="entry name" value="PrkA_C"/>
</dbReference>
<keyword evidence="3" id="KW-0808">Transferase</keyword>
<dbReference type="InterPro" id="IPR016230">
    <property type="entry name" value="PrkA/YeaG"/>
</dbReference>
<dbReference type="Pfam" id="PF08298">
    <property type="entry name" value="AAA_PrkA"/>
    <property type="match status" value="1"/>
</dbReference>
<evidence type="ECO:0000259" key="1">
    <source>
        <dbReference type="SMART" id="SM00763"/>
    </source>
</evidence>